<sequence>MVIKCALEHANQVCIRTWQPGEHYNMVIMSSLNMSMVTRCALQHGHQVCTRHGNQISTCTLNMVIRCALEHGHQDQENQAAVTVMEM</sequence>
<evidence type="ECO:0000313" key="2">
    <source>
        <dbReference type="Proteomes" id="UP001164746"/>
    </source>
</evidence>
<organism evidence="1 2">
    <name type="scientific">Mya arenaria</name>
    <name type="common">Soft-shell clam</name>
    <dbReference type="NCBI Taxonomy" id="6604"/>
    <lineage>
        <taxon>Eukaryota</taxon>
        <taxon>Metazoa</taxon>
        <taxon>Spiralia</taxon>
        <taxon>Lophotrochozoa</taxon>
        <taxon>Mollusca</taxon>
        <taxon>Bivalvia</taxon>
        <taxon>Autobranchia</taxon>
        <taxon>Heteroconchia</taxon>
        <taxon>Euheterodonta</taxon>
        <taxon>Imparidentia</taxon>
        <taxon>Neoheterodontei</taxon>
        <taxon>Myida</taxon>
        <taxon>Myoidea</taxon>
        <taxon>Myidae</taxon>
        <taxon>Mya</taxon>
    </lineage>
</organism>
<accession>A0ABY7FFU9</accession>
<gene>
    <name evidence="1" type="ORF">MAR_015037</name>
</gene>
<name>A0ABY7FFU9_MYAAR</name>
<protein>
    <submittedName>
        <fullName evidence="1">Uncharacterized protein</fullName>
    </submittedName>
</protein>
<keyword evidence="2" id="KW-1185">Reference proteome</keyword>
<proteinExistence type="predicted"/>
<evidence type="ECO:0000313" key="1">
    <source>
        <dbReference type="EMBL" id="WAR21063.1"/>
    </source>
</evidence>
<reference evidence="1" key="1">
    <citation type="submission" date="2022-11" db="EMBL/GenBank/DDBJ databases">
        <title>Centuries of genome instability and evolution in soft-shell clam transmissible cancer (bioRxiv).</title>
        <authorList>
            <person name="Hart S.F.M."/>
            <person name="Yonemitsu M.A."/>
            <person name="Giersch R.M."/>
            <person name="Beal B.F."/>
            <person name="Arriagada G."/>
            <person name="Davis B.W."/>
            <person name="Ostrander E.A."/>
            <person name="Goff S.P."/>
            <person name="Metzger M.J."/>
        </authorList>
    </citation>
    <scope>NUCLEOTIDE SEQUENCE</scope>
    <source>
        <strain evidence="1">MELC-2E11</strain>
        <tissue evidence="1">Siphon/mantle</tissue>
    </source>
</reference>
<dbReference type="EMBL" id="CP111023">
    <property type="protein sequence ID" value="WAR21063.1"/>
    <property type="molecule type" value="Genomic_DNA"/>
</dbReference>
<dbReference type="Proteomes" id="UP001164746">
    <property type="component" value="Chromosome 12"/>
</dbReference>